<accession>A0A7S2RZE4</accession>
<evidence type="ECO:0000313" key="1">
    <source>
        <dbReference type="EMBL" id="CAD9685085.1"/>
    </source>
</evidence>
<dbReference type="AlphaFoldDB" id="A0A7S2RZE4"/>
<gene>
    <name evidence="1" type="ORF">RMAR1173_LOCUS9556</name>
</gene>
<reference evidence="1" key="1">
    <citation type="submission" date="2021-01" db="EMBL/GenBank/DDBJ databases">
        <authorList>
            <person name="Corre E."/>
            <person name="Pelletier E."/>
            <person name="Niang G."/>
            <person name="Scheremetjew M."/>
            <person name="Finn R."/>
            <person name="Kale V."/>
            <person name="Holt S."/>
            <person name="Cochrane G."/>
            <person name="Meng A."/>
            <person name="Brown T."/>
            <person name="Cohen L."/>
        </authorList>
    </citation>
    <scope>NUCLEOTIDE SEQUENCE</scope>
    <source>
        <strain evidence="1">CCMP1243</strain>
    </source>
</reference>
<proteinExistence type="predicted"/>
<organism evidence="1">
    <name type="scientific">Rhizochromulina marina</name>
    <dbReference type="NCBI Taxonomy" id="1034831"/>
    <lineage>
        <taxon>Eukaryota</taxon>
        <taxon>Sar</taxon>
        <taxon>Stramenopiles</taxon>
        <taxon>Ochrophyta</taxon>
        <taxon>Dictyochophyceae</taxon>
        <taxon>Rhizochromulinales</taxon>
        <taxon>Rhizochromulina</taxon>
    </lineage>
</organism>
<dbReference type="EMBL" id="HBHJ01014562">
    <property type="protein sequence ID" value="CAD9685085.1"/>
    <property type="molecule type" value="Transcribed_RNA"/>
</dbReference>
<evidence type="ECO:0008006" key="2">
    <source>
        <dbReference type="Google" id="ProtNLM"/>
    </source>
</evidence>
<name>A0A7S2RZE4_9STRA</name>
<protein>
    <recommendedName>
        <fullName evidence="2">DUF4145 domain-containing protein</fullName>
    </recommendedName>
</protein>
<sequence>MGLGPSVPADSVGRFQNDFELVIRSSKELEWVLETQFGAPGGKDRGAGLHEKITEARHRGQPLPENLVIQMRRLVTIRNRLVHDRGFDHIPARERYIHDFDHVNRTLRNMQREDEPKRDGCAVS</sequence>